<dbReference type="InterPro" id="IPR010982">
    <property type="entry name" value="Lambda_DNA-bd_dom_sf"/>
</dbReference>
<dbReference type="Pfam" id="PF13560">
    <property type="entry name" value="HTH_31"/>
    <property type="match status" value="1"/>
</dbReference>
<dbReference type="CDD" id="cd00093">
    <property type="entry name" value="HTH_XRE"/>
    <property type="match status" value="1"/>
</dbReference>
<evidence type="ECO:0000313" key="4">
    <source>
        <dbReference type="Proteomes" id="UP000617041"/>
    </source>
</evidence>
<dbReference type="PROSITE" id="PS50943">
    <property type="entry name" value="HTH_CROC1"/>
    <property type="match status" value="1"/>
</dbReference>
<feature type="region of interest" description="Disordered" evidence="1">
    <location>
        <begin position="51"/>
        <end position="80"/>
    </location>
</feature>
<name>A0A934Q345_9BURK</name>
<dbReference type="EMBL" id="JAEDAO010000001">
    <property type="protein sequence ID" value="MBK0393666.1"/>
    <property type="molecule type" value="Genomic_DNA"/>
</dbReference>
<feature type="domain" description="HTH cro/C1-type" evidence="2">
    <location>
        <begin position="83"/>
        <end position="138"/>
    </location>
</feature>
<dbReference type="Proteomes" id="UP000617041">
    <property type="component" value="Unassembled WGS sequence"/>
</dbReference>
<dbReference type="AlphaFoldDB" id="A0A934Q345"/>
<proteinExistence type="predicted"/>
<accession>A0A934Q345</accession>
<evidence type="ECO:0000259" key="2">
    <source>
        <dbReference type="PROSITE" id="PS50943"/>
    </source>
</evidence>
<protein>
    <submittedName>
        <fullName evidence="3">Helix-turn-helix domain-containing protein</fullName>
    </submittedName>
</protein>
<evidence type="ECO:0000256" key="1">
    <source>
        <dbReference type="SAM" id="MobiDB-lite"/>
    </source>
</evidence>
<dbReference type="GO" id="GO:0003677">
    <property type="term" value="F:DNA binding"/>
    <property type="evidence" value="ECO:0007669"/>
    <property type="project" value="InterPro"/>
</dbReference>
<organism evidence="3 4">
    <name type="scientific">Ramlibacter algicola</name>
    <dbReference type="NCBI Taxonomy" id="2795217"/>
    <lineage>
        <taxon>Bacteria</taxon>
        <taxon>Pseudomonadati</taxon>
        <taxon>Pseudomonadota</taxon>
        <taxon>Betaproteobacteria</taxon>
        <taxon>Burkholderiales</taxon>
        <taxon>Comamonadaceae</taxon>
        <taxon>Ramlibacter</taxon>
    </lineage>
</organism>
<sequence length="144" mass="16006">MPNIGSVLKLEIQRVARKELRSETQALKKAVTQSRHQIAQLRRQLQALERQLKRQSRGSGRAAPEQEEGQESGPSLRFSAKGLAAQRKRLGLSAASVAKILGVSALSVYKWESGKTRPRARQIEAIAQLRGMGKREALKRLEAE</sequence>
<reference evidence="3" key="1">
    <citation type="submission" date="2020-12" db="EMBL/GenBank/DDBJ databases">
        <title>Ramlibacter sp. nov., isolated from a freshwater alga, Cryptomonas.</title>
        <authorList>
            <person name="Kim H.M."/>
            <person name="Jeon C.O."/>
        </authorList>
    </citation>
    <scope>NUCLEOTIDE SEQUENCE</scope>
    <source>
        <strain evidence="3">CrO1</strain>
    </source>
</reference>
<gene>
    <name evidence="3" type="ORF">I8E28_13795</name>
</gene>
<keyword evidence="4" id="KW-1185">Reference proteome</keyword>
<dbReference type="SMART" id="SM00530">
    <property type="entry name" value="HTH_XRE"/>
    <property type="match status" value="1"/>
</dbReference>
<evidence type="ECO:0000313" key="3">
    <source>
        <dbReference type="EMBL" id="MBK0393666.1"/>
    </source>
</evidence>
<dbReference type="InterPro" id="IPR001387">
    <property type="entry name" value="Cro/C1-type_HTH"/>
</dbReference>
<comment type="caution">
    <text evidence="3">The sequence shown here is derived from an EMBL/GenBank/DDBJ whole genome shotgun (WGS) entry which is preliminary data.</text>
</comment>
<dbReference type="Gene3D" id="1.10.260.40">
    <property type="entry name" value="lambda repressor-like DNA-binding domains"/>
    <property type="match status" value="1"/>
</dbReference>
<dbReference type="SUPFAM" id="SSF47413">
    <property type="entry name" value="lambda repressor-like DNA-binding domains"/>
    <property type="match status" value="1"/>
</dbReference>
<dbReference type="RefSeq" id="WP_200788622.1">
    <property type="nucleotide sequence ID" value="NZ_JAEDAO010000001.1"/>
</dbReference>